<proteinExistence type="predicted"/>
<reference evidence="2" key="1">
    <citation type="journal article" date="2014" name="Science">
        <title>Ancient hybridizations among the ancestral genomes of bread wheat.</title>
        <authorList>
            <consortium name="International Wheat Genome Sequencing Consortium,"/>
            <person name="Marcussen T."/>
            <person name="Sandve S.R."/>
            <person name="Heier L."/>
            <person name="Spannagl M."/>
            <person name="Pfeifer M."/>
            <person name="Jakobsen K.S."/>
            <person name="Wulff B.B."/>
            <person name="Steuernagel B."/>
            <person name="Mayer K.F."/>
            <person name="Olsen O.A."/>
        </authorList>
    </citation>
    <scope>NUCLEOTIDE SEQUENCE [LARGE SCALE GENOMIC DNA]</scope>
    <source>
        <strain evidence="2">cv. AL8/78</strain>
    </source>
</reference>
<protein>
    <submittedName>
        <fullName evidence="1">Uncharacterized protein</fullName>
    </submittedName>
</protein>
<reference evidence="1" key="4">
    <citation type="submission" date="2019-03" db="UniProtKB">
        <authorList>
            <consortium name="EnsemblPlants"/>
        </authorList>
    </citation>
    <scope>IDENTIFICATION</scope>
</reference>
<keyword evidence="2" id="KW-1185">Reference proteome</keyword>
<name>A0A453N280_AEGTS</name>
<dbReference type="AlphaFoldDB" id="A0A453N280"/>
<reference evidence="1" key="5">
    <citation type="journal article" date="2021" name="G3 (Bethesda)">
        <title>Aegilops tauschii genome assembly Aet v5.0 features greater sequence contiguity and improved annotation.</title>
        <authorList>
            <person name="Wang L."/>
            <person name="Zhu T."/>
            <person name="Rodriguez J.C."/>
            <person name="Deal K.R."/>
            <person name="Dubcovsky J."/>
            <person name="McGuire P.E."/>
            <person name="Lux T."/>
            <person name="Spannagl M."/>
            <person name="Mayer K.F.X."/>
            <person name="Baldrich P."/>
            <person name="Meyers B.C."/>
            <person name="Huo N."/>
            <person name="Gu Y.Q."/>
            <person name="Zhou H."/>
            <person name="Devos K.M."/>
            <person name="Bennetzen J.L."/>
            <person name="Unver T."/>
            <person name="Budak H."/>
            <person name="Gulick P.J."/>
            <person name="Galiba G."/>
            <person name="Kalapos B."/>
            <person name="Nelson D.R."/>
            <person name="Li P."/>
            <person name="You F.M."/>
            <person name="Luo M.C."/>
            <person name="Dvorak J."/>
        </authorList>
    </citation>
    <scope>NUCLEOTIDE SEQUENCE [LARGE SCALE GENOMIC DNA]</scope>
    <source>
        <strain evidence="1">cv. AL8/78</strain>
    </source>
</reference>
<sequence>MLSCNCLPGAAFLFLFLLTLDAVTEGLVWAGYRLKYFTKLAFSSLR</sequence>
<dbReference type="Proteomes" id="UP000015105">
    <property type="component" value="Chromosome 6D"/>
</dbReference>
<organism evidence="1 2">
    <name type="scientific">Aegilops tauschii subsp. strangulata</name>
    <name type="common">Goatgrass</name>
    <dbReference type="NCBI Taxonomy" id="200361"/>
    <lineage>
        <taxon>Eukaryota</taxon>
        <taxon>Viridiplantae</taxon>
        <taxon>Streptophyta</taxon>
        <taxon>Embryophyta</taxon>
        <taxon>Tracheophyta</taxon>
        <taxon>Spermatophyta</taxon>
        <taxon>Magnoliopsida</taxon>
        <taxon>Liliopsida</taxon>
        <taxon>Poales</taxon>
        <taxon>Poaceae</taxon>
        <taxon>BOP clade</taxon>
        <taxon>Pooideae</taxon>
        <taxon>Triticodae</taxon>
        <taxon>Triticeae</taxon>
        <taxon>Triticinae</taxon>
        <taxon>Aegilops</taxon>
    </lineage>
</organism>
<dbReference type="Gramene" id="AET6Gv20182700.2">
    <property type="protein sequence ID" value="AET6Gv20182700.2"/>
    <property type="gene ID" value="AET6Gv20182700"/>
</dbReference>
<accession>A0A453N280</accession>
<reference evidence="1" key="3">
    <citation type="journal article" date="2017" name="Nature">
        <title>Genome sequence of the progenitor of the wheat D genome Aegilops tauschii.</title>
        <authorList>
            <person name="Luo M.C."/>
            <person name="Gu Y.Q."/>
            <person name="Puiu D."/>
            <person name="Wang H."/>
            <person name="Twardziok S.O."/>
            <person name="Deal K.R."/>
            <person name="Huo N."/>
            <person name="Zhu T."/>
            <person name="Wang L."/>
            <person name="Wang Y."/>
            <person name="McGuire P.E."/>
            <person name="Liu S."/>
            <person name="Long H."/>
            <person name="Ramasamy R.K."/>
            <person name="Rodriguez J.C."/>
            <person name="Van S.L."/>
            <person name="Yuan L."/>
            <person name="Wang Z."/>
            <person name="Xia Z."/>
            <person name="Xiao L."/>
            <person name="Anderson O.D."/>
            <person name="Ouyang S."/>
            <person name="Liang Y."/>
            <person name="Zimin A.V."/>
            <person name="Pertea G."/>
            <person name="Qi P."/>
            <person name="Bennetzen J.L."/>
            <person name="Dai X."/>
            <person name="Dawson M.W."/>
            <person name="Muller H.G."/>
            <person name="Kugler K."/>
            <person name="Rivarola-Duarte L."/>
            <person name="Spannagl M."/>
            <person name="Mayer K.F.X."/>
            <person name="Lu F.H."/>
            <person name="Bevan M.W."/>
            <person name="Leroy P."/>
            <person name="Li P."/>
            <person name="You F.M."/>
            <person name="Sun Q."/>
            <person name="Liu Z."/>
            <person name="Lyons E."/>
            <person name="Wicker T."/>
            <person name="Salzberg S.L."/>
            <person name="Devos K.M."/>
            <person name="Dvorak J."/>
        </authorList>
    </citation>
    <scope>NUCLEOTIDE SEQUENCE [LARGE SCALE GENOMIC DNA]</scope>
    <source>
        <strain evidence="1">cv. AL8/78</strain>
    </source>
</reference>
<dbReference type="EnsemblPlants" id="AET6Gv20182700.2">
    <property type="protein sequence ID" value="AET6Gv20182700.2"/>
    <property type="gene ID" value="AET6Gv20182700"/>
</dbReference>
<evidence type="ECO:0000313" key="1">
    <source>
        <dbReference type="EnsemblPlants" id="AET6Gv20182700.2"/>
    </source>
</evidence>
<evidence type="ECO:0000313" key="2">
    <source>
        <dbReference type="Proteomes" id="UP000015105"/>
    </source>
</evidence>
<reference evidence="2" key="2">
    <citation type="journal article" date="2017" name="Nat. Plants">
        <title>The Aegilops tauschii genome reveals multiple impacts of transposons.</title>
        <authorList>
            <person name="Zhao G."/>
            <person name="Zou C."/>
            <person name="Li K."/>
            <person name="Wang K."/>
            <person name="Li T."/>
            <person name="Gao L."/>
            <person name="Zhang X."/>
            <person name="Wang H."/>
            <person name="Yang Z."/>
            <person name="Liu X."/>
            <person name="Jiang W."/>
            <person name="Mao L."/>
            <person name="Kong X."/>
            <person name="Jiao Y."/>
            <person name="Jia J."/>
        </authorList>
    </citation>
    <scope>NUCLEOTIDE SEQUENCE [LARGE SCALE GENOMIC DNA]</scope>
    <source>
        <strain evidence="2">cv. AL8/78</strain>
    </source>
</reference>